<dbReference type="GO" id="GO:0005929">
    <property type="term" value="C:cilium"/>
    <property type="evidence" value="ECO:0007669"/>
    <property type="project" value="UniProtKB-SubCell"/>
</dbReference>
<name>A0A813M0A5_POLGL</name>
<dbReference type="InterPro" id="IPR023379">
    <property type="entry name" value="BART_dom"/>
</dbReference>
<organism evidence="7 8">
    <name type="scientific">Polarella glacialis</name>
    <name type="common">Dinoflagellate</name>
    <dbReference type="NCBI Taxonomy" id="89957"/>
    <lineage>
        <taxon>Eukaryota</taxon>
        <taxon>Sar</taxon>
        <taxon>Alveolata</taxon>
        <taxon>Dinophyceae</taxon>
        <taxon>Suessiales</taxon>
        <taxon>Suessiaceae</taxon>
        <taxon>Polarella</taxon>
    </lineage>
</organism>
<keyword evidence="3" id="KW-0963">Cytoplasm</keyword>
<reference evidence="7" key="1">
    <citation type="submission" date="2021-02" db="EMBL/GenBank/DDBJ databases">
        <authorList>
            <person name="Dougan E. K."/>
            <person name="Rhodes N."/>
            <person name="Thang M."/>
            <person name="Chan C."/>
        </authorList>
    </citation>
    <scope>NUCLEOTIDE SEQUENCE</scope>
</reference>
<evidence type="ECO:0000256" key="4">
    <source>
        <dbReference type="ARBA" id="ARBA00023069"/>
    </source>
</evidence>
<comment type="caution">
    <text evidence="7">The sequence shown here is derived from an EMBL/GenBank/DDBJ whole genome shotgun (WGS) entry which is preliminary data.</text>
</comment>
<accession>A0A813M0A5</accession>
<evidence type="ECO:0000313" key="7">
    <source>
        <dbReference type="EMBL" id="CAE8743317.1"/>
    </source>
</evidence>
<dbReference type="EMBL" id="CAJNNW010037628">
    <property type="protein sequence ID" value="CAE8743317.1"/>
    <property type="molecule type" value="Genomic_DNA"/>
</dbReference>
<evidence type="ECO:0000259" key="6">
    <source>
        <dbReference type="Pfam" id="PF11527"/>
    </source>
</evidence>
<dbReference type="Gene3D" id="1.20.1520.10">
    <property type="entry name" value="ADP-ribosylation factor-like 2-binding protein, domain"/>
    <property type="match status" value="1"/>
</dbReference>
<dbReference type="GO" id="GO:0005737">
    <property type="term" value="C:cytoplasm"/>
    <property type="evidence" value="ECO:0007669"/>
    <property type="project" value="UniProtKB-SubCell"/>
</dbReference>
<evidence type="ECO:0000256" key="3">
    <source>
        <dbReference type="ARBA" id="ARBA00022490"/>
    </source>
</evidence>
<protein>
    <recommendedName>
        <fullName evidence="6">BART domain-containing protein</fullName>
    </recommendedName>
</protein>
<gene>
    <name evidence="7" type="ORF">PGLA2088_LOCUS51336</name>
</gene>
<keyword evidence="4" id="KW-0969">Cilium</keyword>
<keyword evidence="5" id="KW-0966">Cell projection</keyword>
<dbReference type="Pfam" id="PF11527">
    <property type="entry name" value="ARL2_Bind_BART"/>
    <property type="match status" value="1"/>
</dbReference>
<sequence length="209" mass="22562">MSVLDGLAGYLEENDSLLELEGFVRQHCSIFPESEEQTHECFSAFQAYEALVRQTLGEFLVESRRFAHLVGLSSEATVESLVVALRDESAVKRPDMPGRMLRALLAITSYEEYAAESRLWRRKTQTLRTSPCLAGGPAATETAEVDVTVPDGVAEGQLLSVEYGGMRYEVPVPSGCSTGAAFGFSPPGRDGFGLTVALELQGGFGSSSR</sequence>
<feature type="domain" description="BART" evidence="6">
    <location>
        <begin position="3"/>
        <end position="113"/>
    </location>
</feature>
<dbReference type="InterPro" id="IPR042541">
    <property type="entry name" value="BART_sf"/>
</dbReference>
<evidence type="ECO:0000256" key="5">
    <source>
        <dbReference type="ARBA" id="ARBA00023273"/>
    </source>
</evidence>
<evidence type="ECO:0000256" key="1">
    <source>
        <dbReference type="ARBA" id="ARBA00004138"/>
    </source>
</evidence>
<comment type="subcellular location">
    <subcellularLocation>
        <location evidence="1">Cell projection</location>
        <location evidence="1">Cilium</location>
    </subcellularLocation>
    <subcellularLocation>
        <location evidence="2">Cytoplasm</location>
    </subcellularLocation>
</comment>
<evidence type="ECO:0000256" key="2">
    <source>
        <dbReference type="ARBA" id="ARBA00004496"/>
    </source>
</evidence>
<dbReference type="AlphaFoldDB" id="A0A813M0A5"/>
<dbReference type="Proteomes" id="UP000626109">
    <property type="component" value="Unassembled WGS sequence"/>
</dbReference>
<proteinExistence type="predicted"/>
<evidence type="ECO:0000313" key="8">
    <source>
        <dbReference type="Proteomes" id="UP000626109"/>
    </source>
</evidence>